<sequence length="60" mass="6300">MRLTLIPLFVAALAVGVNAVGEGESCTQNSQCTCDNGKRPVCEVTYVFGGSSAVCVCEDW</sequence>
<dbReference type="EMBL" id="CAJVRL010000121">
    <property type="protein sequence ID" value="CAG8961970.1"/>
    <property type="molecule type" value="Genomic_DNA"/>
</dbReference>
<protein>
    <submittedName>
        <fullName evidence="2">Uncharacterized protein</fullName>
    </submittedName>
</protein>
<reference evidence="2" key="1">
    <citation type="submission" date="2021-07" db="EMBL/GenBank/DDBJ databases">
        <authorList>
            <person name="Durling M."/>
        </authorList>
    </citation>
    <scope>NUCLEOTIDE SEQUENCE</scope>
</reference>
<dbReference type="Proteomes" id="UP000696280">
    <property type="component" value="Unassembled WGS sequence"/>
</dbReference>
<organism evidence="2 3">
    <name type="scientific">Hymenoscyphus fraxineus</name>
    <dbReference type="NCBI Taxonomy" id="746836"/>
    <lineage>
        <taxon>Eukaryota</taxon>
        <taxon>Fungi</taxon>
        <taxon>Dikarya</taxon>
        <taxon>Ascomycota</taxon>
        <taxon>Pezizomycotina</taxon>
        <taxon>Leotiomycetes</taxon>
        <taxon>Helotiales</taxon>
        <taxon>Helotiaceae</taxon>
        <taxon>Hymenoscyphus</taxon>
    </lineage>
</organism>
<gene>
    <name evidence="2" type="ORF">HYFRA_00013750</name>
</gene>
<evidence type="ECO:0000313" key="3">
    <source>
        <dbReference type="Proteomes" id="UP000696280"/>
    </source>
</evidence>
<proteinExistence type="predicted"/>
<name>A0A9N9Q007_9HELO</name>
<feature type="chain" id="PRO_5040318622" evidence="1">
    <location>
        <begin position="20"/>
        <end position="60"/>
    </location>
</feature>
<dbReference type="AlphaFoldDB" id="A0A9N9Q007"/>
<keyword evidence="3" id="KW-1185">Reference proteome</keyword>
<comment type="caution">
    <text evidence="2">The sequence shown here is derived from an EMBL/GenBank/DDBJ whole genome shotgun (WGS) entry which is preliminary data.</text>
</comment>
<evidence type="ECO:0000256" key="1">
    <source>
        <dbReference type="SAM" id="SignalP"/>
    </source>
</evidence>
<keyword evidence="1" id="KW-0732">Signal</keyword>
<feature type="signal peptide" evidence="1">
    <location>
        <begin position="1"/>
        <end position="19"/>
    </location>
</feature>
<evidence type="ECO:0000313" key="2">
    <source>
        <dbReference type="EMBL" id="CAG8961970.1"/>
    </source>
</evidence>
<accession>A0A9N9Q007</accession>